<name>A0ABY3G824_9BACT</name>
<feature type="compositionally biased region" description="Polar residues" evidence="2">
    <location>
        <begin position="149"/>
        <end position="158"/>
    </location>
</feature>
<dbReference type="PROSITE" id="PS51192">
    <property type="entry name" value="HELICASE_ATP_BIND_1"/>
    <property type="match status" value="1"/>
</dbReference>
<dbReference type="Pfam" id="PF00176">
    <property type="entry name" value="SNF2-rel_dom"/>
    <property type="match status" value="1"/>
</dbReference>
<dbReference type="InterPro" id="IPR052933">
    <property type="entry name" value="DNA_Protect_Modify"/>
</dbReference>
<dbReference type="SMART" id="SM00487">
    <property type="entry name" value="DEXDc"/>
    <property type="match status" value="1"/>
</dbReference>
<dbReference type="PANTHER" id="PTHR41313:SF1">
    <property type="entry name" value="DNA METHYLASE ADENINE-SPECIFIC DOMAIN-CONTAINING PROTEIN"/>
    <property type="match status" value="1"/>
</dbReference>
<sequence length="2661" mass="305240">MLKRLLDKNSKEILEKYNLNFDELGWAVEHRVLNSLNINFTAQDRYALIGIGAIRGAISRYENLYKDSMATYRDDLFGEAKNIVDFALDDFNYIKIVANCQNIKDRLTKKIRDEVKLNLERIGVINEIRDINARYIQHDNSTIHRQESTDNAQQISRSGDNRWKSDTTRDAISAQGLVGETNYNTSRRVDGYIQSRSLDREGISPSGSRLAEQGEQSNNREDKRENNPTIQRDIDTNSNEIRDNRALDAELKREIRPDTRAGISREQDTSSTTQKQYEWDDRYNESYTSDFSGGATIGDRGDIQSTKNIFGDELGVEARINEGSRYILGRSNSGTNNANLVLGEQAQHSNIRDNQTITTERIWADTNLTLDLGHFKDDGIATGISQSTMEFDGRIRPSSKGISSTDDTDISQKDKSDIDTNKTEHPTIAKNWSDDLFSNSAQKWNPKTIRDSSDGDELNEAYARSDGDGDRFSHRQSSQARQSQTHSTTQGAMGRRAEFSQERVLRDNLSMDGEGLRDIRRSIDLEEGVNRLNTSLDITKQGNEPRDGDERARIYGEKRVVLPATDDSLWYRQDSLFSTIDGEKMARDSAIREQQPIQSSFNAELLTRDDGDNSQDLRTRQANGQRDKRENGAYQNHTDRNLKEYILDNYSQIGSFEVVSVDYNTMETPITKSARLQSNLEAIEILFALKSAEIDIRQQFNINKLDNRNHIYANKESLEKLSKYTGFGGLSGFFNDSNKDFSKERDKFNEIIGKYSHLDSEFNFNSLKTQLELSSDNAYYTPTYIINSINKITKKLGISNNNGEKLEILEPSAGIGRFIDSCDLNANFTAYELDKITADILKFTQPNTNVINRDYLNDVKEAKYDLVIGNPPYGTNNLTDKFVEKALMNTKDGGFVIFVTSSRFLDNCDTEIKKIIDGKDSIDAIQAQEVGFEGIGRLIGALRLPPDVFKDQGVSISTDIVVFQKGYTYETTKDDNGEIKTMKRTPLANKWEQNKDEIFDFKFHIKDLEIIEALKEHYSFYGDEKNEIYLSQIIGVDDLQEVNSNYFKQDIIIKLKKGLNNKNKELYEKFFGYEDIDSFDLDYEKLGYSMLYYNEIEKVKFNLYKTNKYFSNNPKNNLTTEAIINSSRFGYELKIDYKANREFDQQTISDEIVNFANRLPENIFKYTKIEKNQIELELSNMPINTQEYYSSLGVNSYVTIEEDIYKIKDKNSDKFTISLEKIELSQSEIKFAKSYINYRDAIMRKIDIDNDFTIDNNDIRISKARDEVSFAAFDLYGQNGKPIKPIKHFSDDPSMGMMLSLIYPEEQPDGTFVFKRSKMLDERVITNKTSNSEFIFKNPSEGVLNSISKYGYININYLANKTGLSIKETRNELYNSNSDIFFVNPDYLTGKTTNLENEFLFREQYLSGNVIKKLEEAQILVEMYPFLEKNIKELNTRKPEALSFDDPITINFGADFVPIHIYKEFIAQKFKTDPNNVDLKYFEINVGKSEGFGWRLNLNGGRKTYITNRVTDVDVLENTMNTKSTRITKDGKIDKEAVMKADIISRDIKREWSDWINNKPEYLNEIYDIYANRYMCYVDPKYDGSILTFSSQIPLREHQKNAVFRCNMEKNTFLNHQVGSGKTMTAIATAIEGKKLGTIEGKTLIVVKPETQAGWMSEIYKTYPNASVLSSSMVEFKQSDPSEFLRKMADFDGDIVLITHNEFANIERPIEVKIKILQERIDAIDSIIDEVNSDRQREWKPKALPKLQSEYRKEIDNLIIEVNTDKTLKTKLTIDKLGIGCFVFDEFQEAKNMETFTALKARGIRNSKGSRLGNALLETSYTFNKTGCNTKMIMLSGTPISNAPYELYNIMRIMAPDTLRETRLNSLDSFMRVYGNIEIDYELSPSGVSMIETTRNKGYTNLIELGNMTKTIFDNITNEDIQRAMDTKFVPMANYIPVFLKPTDFQLEVSQNIASNIENLKGGELLAEYTKGRKNGTDPRLILNQSELDEDKTKINSLINNVVTEYENTKEIKGTQLVFMDLGAPQIKSYNILNGVEEILNDKEIENLKKDNAYELGLIKKSIITAEGDKIEAYYNESENTYYKAHIIGSSVEFSELNEDTGLSLMDISNDNSSVNKNIDLYADIYKKLVNKGIKPQEIAFIHDANTLAEKKKLFDKVNKGEVRVLLGSYAKMGTGVNVQRKITAMHEVTCPWRPSDIEQAEGRAIRQGNEFFEKDNNFEVKIYRYATEQTTDALMWQANNLKAQAIRQFIQSQTAKSRQLDNAFSDFELNADLMKSQATGNPYMVTFSYLKTAMNSIEFAVNNEAHSLFNNNVILNNSNTAILNLENEKSNLEKLDLSRIHLDDRVTINTIDINDQKNTDFKGIEIVEGNKNNDDLEIDKPRDLIRKLSLKAKDIVPSRELDLLEYKGFKVSVVYDTLDEKCFKNLSTYPYVYTIKDRNGIEFENNIVFDKYKTSSLSQKNQNSSVLNSNLFDVGITDKVITQPLTYQQLKNVIDKFINNIEERKNIIDKNIAKAKDLIQECEEKIKSHQDYNLPALKKALEADFDTIQNAMKNPIDLVREDLLKYKPKSYELMRLIPDKALEKAIGNKYNELKSHLKNMSEGKEPLKVEFKMDLFEDKVATKPSIQNDNYTNEQHHSNKNILKEEIAYKNEIKKTEIDI</sequence>
<accession>A0ABY3G824</accession>
<dbReference type="Pfam" id="PF00271">
    <property type="entry name" value="Helicase_C"/>
    <property type="match status" value="1"/>
</dbReference>
<dbReference type="InterPro" id="IPR027417">
    <property type="entry name" value="P-loop_NTPase"/>
</dbReference>
<feature type="compositionally biased region" description="Basic and acidic residues" evidence="2">
    <location>
        <begin position="159"/>
        <end position="169"/>
    </location>
</feature>
<feature type="compositionally biased region" description="Basic and acidic residues" evidence="2">
    <location>
        <begin position="410"/>
        <end position="427"/>
    </location>
</feature>
<dbReference type="InterPro" id="IPR002052">
    <property type="entry name" value="DNA_methylase_N6_adenine_CS"/>
</dbReference>
<dbReference type="PROSITE" id="PS00092">
    <property type="entry name" value="N6_MTASE"/>
    <property type="match status" value="1"/>
</dbReference>
<dbReference type="Gene3D" id="3.40.50.300">
    <property type="entry name" value="P-loop containing nucleotide triphosphate hydrolases"/>
    <property type="match status" value="2"/>
</dbReference>
<feature type="compositionally biased region" description="Basic and acidic residues" evidence="2">
    <location>
        <begin position="463"/>
        <end position="473"/>
    </location>
</feature>
<feature type="region of interest" description="Disordered" evidence="2">
    <location>
        <begin position="192"/>
        <end position="280"/>
    </location>
</feature>
<feature type="coiled-coil region" evidence="1">
    <location>
        <begin position="2499"/>
        <end position="2533"/>
    </location>
</feature>
<feature type="compositionally biased region" description="Polar residues" evidence="2">
    <location>
        <begin position="436"/>
        <end position="445"/>
    </location>
</feature>
<feature type="compositionally biased region" description="Basic and acidic residues" evidence="2">
    <location>
        <begin position="606"/>
        <end position="637"/>
    </location>
</feature>
<feature type="region of interest" description="Disordered" evidence="2">
    <location>
        <begin position="388"/>
        <end position="499"/>
    </location>
</feature>
<dbReference type="PRINTS" id="PR00507">
    <property type="entry name" value="N12N6MTFRASE"/>
</dbReference>
<dbReference type="Proteomes" id="UP000321599">
    <property type="component" value="Unassembled WGS sequence"/>
</dbReference>
<dbReference type="RefSeq" id="WP_147498864.1">
    <property type="nucleotide sequence ID" value="NZ_VOAV01000018.1"/>
</dbReference>
<comment type="caution">
    <text evidence="4">The sequence shown here is derived from an EMBL/GenBank/DDBJ whole genome shotgun (WGS) entry which is preliminary data.</text>
</comment>
<protein>
    <recommendedName>
        <fullName evidence="3">Helicase ATP-binding domain-containing protein</fullName>
    </recommendedName>
</protein>
<feature type="compositionally biased region" description="Basic and acidic residues" evidence="2">
    <location>
        <begin position="218"/>
        <end position="268"/>
    </location>
</feature>
<evidence type="ECO:0000313" key="5">
    <source>
        <dbReference type="Proteomes" id="UP000321599"/>
    </source>
</evidence>
<feature type="region of interest" description="Disordered" evidence="2">
    <location>
        <begin position="142"/>
        <end position="169"/>
    </location>
</feature>
<dbReference type="Gene3D" id="3.40.50.150">
    <property type="entry name" value="Vaccinia Virus protein VP39"/>
    <property type="match status" value="1"/>
</dbReference>
<organism evidence="4 5">
    <name type="scientific">Campylobacter lanienae</name>
    <dbReference type="NCBI Taxonomy" id="75658"/>
    <lineage>
        <taxon>Bacteria</taxon>
        <taxon>Pseudomonadati</taxon>
        <taxon>Campylobacterota</taxon>
        <taxon>Epsilonproteobacteria</taxon>
        <taxon>Campylobacterales</taxon>
        <taxon>Campylobacteraceae</taxon>
        <taxon>Campylobacter</taxon>
    </lineage>
</organism>
<dbReference type="InterPro" id="IPR029063">
    <property type="entry name" value="SAM-dependent_MTases_sf"/>
</dbReference>
<dbReference type="PANTHER" id="PTHR41313">
    <property type="entry name" value="ADENINE-SPECIFIC METHYLTRANSFERASE"/>
    <property type="match status" value="1"/>
</dbReference>
<proteinExistence type="predicted"/>
<reference evidence="4 5" key="1">
    <citation type="submission" date="2019-07" db="EMBL/GenBank/DDBJ databases">
        <title>Rapid identification of Enteric Bacteria from Whole Genome Sequences (WGS) using Average Nucleotide Identity (ANI).</title>
        <authorList>
            <person name="Lane C."/>
        </authorList>
    </citation>
    <scope>NUCLEOTIDE SEQUENCE [LARGE SCALE GENOMIC DNA]</scope>
    <source>
        <strain evidence="4 5">2013D-9588</strain>
    </source>
</reference>
<keyword evidence="5" id="KW-1185">Reference proteome</keyword>
<dbReference type="InterPro" id="IPR001650">
    <property type="entry name" value="Helicase_C-like"/>
</dbReference>
<feature type="region of interest" description="Disordered" evidence="2">
    <location>
        <begin position="587"/>
        <end position="637"/>
    </location>
</feature>
<evidence type="ECO:0000259" key="3">
    <source>
        <dbReference type="PROSITE" id="PS51192"/>
    </source>
</evidence>
<feature type="compositionally biased region" description="Low complexity" evidence="2">
    <location>
        <begin position="475"/>
        <end position="490"/>
    </location>
</feature>
<dbReference type="EMBL" id="VOAV01000018">
    <property type="protein sequence ID" value="TWO29125.1"/>
    <property type="molecule type" value="Genomic_DNA"/>
</dbReference>
<dbReference type="SUPFAM" id="SSF52540">
    <property type="entry name" value="P-loop containing nucleoside triphosphate hydrolases"/>
    <property type="match status" value="2"/>
</dbReference>
<gene>
    <name evidence="4" type="ORF">XK09_03920</name>
</gene>
<evidence type="ECO:0000313" key="4">
    <source>
        <dbReference type="EMBL" id="TWO29125.1"/>
    </source>
</evidence>
<feature type="domain" description="Helicase ATP-binding" evidence="3">
    <location>
        <begin position="1603"/>
        <end position="1857"/>
    </location>
</feature>
<keyword evidence="1" id="KW-0175">Coiled coil</keyword>
<evidence type="ECO:0000256" key="2">
    <source>
        <dbReference type="SAM" id="MobiDB-lite"/>
    </source>
</evidence>
<dbReference type="SUPFAM" id="SSF53335">
    <property type="entry name" value="S-adenosyl-L-methionine-dependent methyltransferases"/>
    <property type="match status" value="1"/>
</dbReference>
<evidence type="ECO:0000256" key="1">
    <source>
        <dbReference type="SAM" id="Coils"/>
    </source>
</evidence>
<dbReference type="InterPro" id="IPR000330">
    <property type="entry name" value="SNF2_N"/>
</dbReference>
<dbReference type="InterPro" id="IPR014001">
    <property type="entry name" value="Helicase_ATP-bd"/>
</dbReference>